<reference evidence="1 2" key="1">
    <citation type="submission" date="2014-02" db="EMBL/GenBank/DDBJ databases">
        <title>Comparative genomics and transcriptomics to identify genetic mechanisms underlying the emergence of carbapenem resistant Acinetobacter baumannii (CRAb).</title>
        <authorList>
            <person name="Harris A.D."/>
            <person name="Johnson K.J."/>
            <person name="George J."/>
            <person name="Shefchek K."/>
            <person name="Daugherty S.C."/>
            <person name="Parankush S."/>
            <person name="Sadzewicz L."/>
            <person name="Tallon L."/>
            <person name="Sengamalay N."/>
            <person name="Hazen T.H."/>
            <person name="Rasko D.A."/>
        </authorList>
    </citation>
    <scope>NUCLEOTIDE SEQUENCE [LARGE SCALE GENOMIC DNA]</scope>
    <source>
        <strain evidence="1 2">625974</strain>
    </source>
</reference>
<gene>
    <name evidence="1" type="ORF">J506_3013</name>
</gene>
<name>A0A009PUK3_ACIBA</name>
<dbReference type="AlphaFoldDB" id="A0A009PUK3"/>
<accession>A0A009PUK3</accession>
<organism evidence="1 2">
    <name type="scientific">Acinetobacter baumannii 625974</name>
    <dbReference type="NCBI Taxonomy" id="1310607"/>
    <lineage>
        <taxon>Bacteria</taxon>
        <taxon>Pseudomonadati</taxon>
        <taxon>Pseudomonadota</taxon>
        <taxon>Gammaproteobacteria</taxon>
        <taxon>Moraxellales</taxon>
        <taxon>Moraxellaceae</taxon>
        <taxon>Acinetobacter</taxon>
        <taxon>Acinetobacter calcoaceticus/baumannii complex</taxon>
    </lineage>
</organism>
<dbReference type="EMBL" id="JEXD01000031">
    <property type="protein sequence ID" value="EXC05828.1"/>
    <property type="molecule type" value="Genomic_DNA"/>
</dbReference>
<dbReference type="PATRIC" id="fig|1310607.3.peg.2917"/>
<evidence type="ECO:0000313" key="2">
    <source>
        <dbReference type="Proteomes" id="UP000021108"/>
    </source>
</evidence>
<dbReference type="Proteomes" id="UP000021108">
    <property type="component" value="Unassembled WGS sequence"/>
</dbReference>
<proteinExistence type="predicted"/>
<evidence type="ECO:0000313" key="1">
    <source>
        <dbReference type="EMBL" id="EXC05828.1"/>
    </source>
</evidence>
<comment type="caution">
    <text evidence="1">The sequence shown here is derived from an EMBL/GenBank/DDBJ whole genome shotgun (WGS) entry which is preliminary data.</text>
</comment>
<dbReference type="RefSeq" id="WP_000030899.1">
    <property type="nucleotide sequence ID" value="NZ_JEXD01000031.1"/>
</dbReference>
<sequence length="68" mass="7585">MSKCQHCAVEELINSYGGFAEVKTLCEKLRGKYNRSGLSNTDYNELLQLEKALDQAKKFNAEGAKNGQ</sequence>
<protein>
    <submittedName>
        <fullName evidence="1">Uncharacterized protein</fullName>
    </submittedName>
</protein>